<dbReference type="PANTHER" id="PTHR39339">
    <property type="entry name" value="SLR1444 PROTEIN"/>
    <property type="match status" value="1"/>
</dbReference>
<reference evidence="3 4" key="1">
    <citation type="submission" date="2018-11" db="EMBL/GenBank/DDBJ databases">
        <title>Trebonia kvetii gen.nov., sp.nov., a novel acidophilic actinobacterium, and proposal of the new actinobacterial family Treboniaceae fam. nov.</title>
        <authorList>
            <person name="Rapoport D."/>
            <person name="Sagova-Mareckova M."/>
            <person name="Sedlacek I."/>
            <person name="Provaznik J."/>
            <person name="Kralova S."/>
            <person name="Pavlinic D."/>
            <person name="Benes V."/>
            <person name="Kopecky J."/>
        </authorList>
    </citation>
    <scope>NUCLEOTIDE SEQUENCE [LARGE SCALE GENOMIC DNA]</scope>
    <source>
        <strain evidence="3 4">15Tr583</strain>
    </source>
</reference>
<dbReference type="PROSITE" id="PS51708">
    <property type="entry name" value="CHAD"/>
    <property type="match status" value="1"/>
</dbReference>
<feature type="compositionally biased region" description="Basic and acidic residues" evidence="1">
    <location>
        <begin position="224"/>
        <end position="235"/>
    </location>
</feature>
<dbReference type="EMBL" id="RPFW01000006">
    <property type="protein sequence ID" value="TVZ01870.1"/>
    <property type="molecule type" value="Genomic_DNA"/>
</dbReference>
<proteinExistence type="predicted"/>
<evidence type="ECO:0000259" key="2">
    <source>
        <dbReference type="PROSITE" id="PS51708"/>
    </source>
</evidence>
<dbReference type="AlphaFoldDB" id="A0A6P2BSE5"/>
<dbReference type="SMART" id="SM00880">
    <property type="entry name" value="CHAD"/>
    <property type="match status" value="1"/>
</dbReference>
<evidence type="ECO:0000313" key="3">
    <source>
        <dbReference type="EMBL" id="TVZ01870.1"/>
    </source>
</evidence>
<dbReference type="Gene3D" id="1.40.20.10">
    <property type="entry name" value="CHAD domain"/>
    <property type="match status" value="1"/>
</dbReference>
<sequence length="333" mass="37099">MGTLNTTTTRMTPAPETRMTPAPERVAAGWRPARRRRFTKNSPAGEVVLAYLDANTARLTALDLAVRREKPDAVHQMRVTARRLRAVLQAYPTILREPDTRHLQGELKWLGGVLGEARDAEVLADNLHAGLAAVPTELVLGPAQARITIHFAPIEANARREVLEALDSERYRELRAELGRLLDSPPLTPEAAEPAGTVLTRAVRSATRRANRRMRRARRAPAGRPREVAVHETRKAAKRARYAAEVAEPALGKKRGKKAHRSVKRMKNVQSVLGDHQDAVLARAVARDIGIQAHLAGENAFSFGLLHERAHHQALDARTQARRVWRRAWKSRL</sequence>
<dbReference type="Pfam" id="PF05235">
    <property type="entry name" value="CHAD"/>
    <property type="match status" value="1"/>
</dbReference>
<dbReference type="PANTHER" id="PTHR39339:SF1">
    <property type="entry name" value="CHAD DOMAIN-CONTAINING PROTEIN"/>
    <property type="match status" value="1"/>
</dbReference>
<dbReference type="Proteomes" id="UP000460272">
    <property type="component" value="Unassembled WGS sequence"/>
</dbReference>
<gene>
    <name evidence="3" type="ORF">EAS64_30995</name>
</gene>
<protein>
    <submittedName>
        <fullName evidence="3">CHAD domain-containing protein</fullName>
    </submittedName>
</protein>
<evidence type="ECO:0000256" key="1">
    <source>
        <dbReference type="SAM" id="MobiDB-lite"/>
    </source>
</evidence>
<feature type="domain" description="CHAD" evidence="2">
    <location>
        <begin position="41"/>
        <end position="330"/>
    </location>
</feature>
<accession>A0A6P2BSE5</accession>
<feature type="compositionally biased region" description="Basic residues" evidence="1">
    <location>
        <begin position="207"/>
        <end position="221"/>
    </location>
</feature>
<feature type="region of interest" description="Disordered" evidence="1">
    <location>
        <begin position="1"/>
        <end position="20"/>
    </location>
</feature>
<feature type="region of interest" description="Disordered" evidence="1">
    <location>
        <begin position="207"/>
        <end position="235"/>
    </location>
</feature>
<dbReference type="InterPro" id="IPR007899">
    <property type="entry name" value="CHAD_dom"/>
</dbReference>
<dbReference type="InterPro" id="IPR038186">
    <property type="entry name" value="CHAD_dom_sf"/>
</dbReference>
<organism evidence="3 4">
    <name type="scientific">Trebonia kvetii</name>
    <dbReference type="NCBI Taxonomy" id="2480626"/>
    <lineage>
        <taxon>Bacteria</taxon>
        <taxon>Bacillati</taxon>
        <taxon>Actinomycetota</taxon>
        <taxon>Actinomycetes</taxon>
        <taxon>Streptosporangiales</taxon>
        <taxon>Treboniaceae</taxon>
        <taxon>Trebonia</taxon>
    </lineage>
</organism>
<keyword evidence="4" id="KW-1185">Reference proteome</keyword>
<evidence type="ECO:0000313" key="4">
    <source>
        <dbReference type="Proteomes" id="UP000460272"/>
    </source>
</evidence>
<comment type="caution">
    <text evidence="3">The sequence shown here is derived from an EMBL/GenBank/DDBJ whole genome shotgun (WGS) entry which is preliminary data.</text>
</comment>
<name>A0A6P2BSE5_9ACTN</name>
<dbReference type="OrthoDB" id="9777271at2"/>